<dbReference type="AlphaFoldDB" id="A0A6L7F487"/>
<dbReference type="RefSeq" id="WP_160879980.1">
    <property type="nucleotide sequence ID" value="NZ_WUEK01000017.1"/>
</dbReference>
<protein>
    <submittedName>
        <fullName evidence="1">Uncharacterized protein</fullName>
    </submittedName>
</protein>
<keyword evidence="2" id="KW-1185">Reference proteome</keyword>
<proteinExistence type="predicted"/>
<evidence type="ECO:0000313" key="2">
    <source>
        <dbReference type="Proteomes" id="UP000473325"/>
    </source>
</evidence>
<accession>A0A6L7F487</accession>
<dbReference type="EMBL" id="WUEK01000017">
    <property type="protein sequence ID" value="MXG92045.1"/>
    <property type="molecule type" value="Genomic_DNA"/>
</dbReference>
<comment type="caution">
    <text evidence="1">The sequence shown here is derived from an EMBL/GenBank/DDBJ whole genome shotgun (WGS) entry which is preliminary data.</text>
</comment>
<organism evidence="1 2">
    <name type="scientific">Nocardioides flavescens</name>
    <dbReference type="NCBI Taxonomy" id="2691959"/>
    <lineage>
        <taxon>Bacteria</taxon>
        <taxon>Bacillati</taxon>
        <taxon>Actinomycetota</taxon>
        <taxon>Actinomycetes</taxon>
        <taxon>Propionibacteriales</taxon>
        <taxon>Nocardioidaceae</taxon>
        <taxon>Nocardioides</taxon>
    </lineage>
</organism>
<dbReference type="Proteomes" id="UP000473325">
    <property type="component" value="Unassembled WGS sequence"/>
</dbReference>
<evidence type="ECO:0000313" key="1">
    <source>
        <dbReference type="EMBL" id="MXG92045.1"/>
    </source>
</evidence>
<sequence length="125" mass="14001">MAESTDRAVAVDLTELERSMLSIGLGDWGGPASCGDAMAQVLGFRDVDDLHKQGERISESIWRGETQTRRDWTRAFASLEVMLTDSLGSGEWGAIHGYVKEDLYAALGPLRRKLPIDRSYLRTWR</sequence>
<name>A0A6L7F487_9ACTN</name>
<gene>
    <name evidence="1" type="ORF">GRQ65_21095</name>
</gene>
<reference evidence="1 2" key="1">
    <citation type="submission" date="2019-12" db="EMBL/GenBank/DDBJ databases">
        <authorList>
            <person name="Kun Z."/>
        </authorList>
    </citation>
    <scope>NUCLEOTIDE SEQUENCE [LARGE SCALE GENOMIC DNA]</scope>
    <source>
        <strain evidence="1 2">YIM 123512</strain>
    </source>
</reference>